<sequence>MSIQSNPARGGRFSYTTYNGDDFSLEDWSHLITPDNCTASTEPLDTLERTVSSLGLPKVFQASFETMAMSDPVSICNSRNIPLMQRVSKRRLFTLTCHALGDADSDGDIS</sequence>
<dbReference type="AlphaFoldDB" id="A0A0R3SQH6"/>
<name>A0A0R3SQH6_HYMDI</name>
<proteinExistence type="predicted"/>
<dbReference type="Proteomes" id="UP000274504">
    <property type="component" value="Unassembled WGS sequence"/>
</dbReference>
<reference evidence="1 2" key="2">
    <citation type="submission" date="2018-11" db="EMBL/GenBank/DDBJ databases">
        <authorList>
            <consortium name="Pathogen Informatics"/>
        </authorList>
    </citation>
    <scope>NUCLEOTIDE SEQUENCE [LARGE SCALE GENOMIC DNA]</scope>
</reference>
<dbReference type="WBParaSite" id="HDID_0000732701-mRNA-1">
    <property type="protein sequence ID" value="HDID_0000732701-mRNA-1"/>
    <property type="gene ID" value="HDID_0000732701"/>
</dbReference>
<evidence type="ECO:0000313" key="2">
    <source>
        <dbReference type="Proteomes" id="UP000274504"/>
    </source>
</evidence>
<evidence type="ECO:0000313" key="3">
    <source>
        <dbReference type="WBParaSite" id="HDID_0000732701-mRNA-1"/>
    </source>
</evidence>
<protein>
    <submittedName>
        <fullName evidence="3">CIA30 domain-containing protein</fullName>
    </submittedName>
</protein>
<accession>A0A0R3SQH6</accession>
<gene>
    <name evidence="1" type="ORF">HDID_LOCUS7325</name>
</gene>
<dbReference type="EMBL" id="UYSG01010925">
    <property type="protein sequence ID" value="VDL59643.1"/>
    <property type="molecule type" value="Genomic_DNA"/>
</dbReference>
<evidence type="ECO:0000313" key="1">
    <source>
        <dbReference type="EMBL" id="VDL59643.1"/>
    </source>
</evidence>
<organism evidence="3">
    <name type="scientific">Hymenolepis diminuta</name>
    <name type="common">Rat tapeworm</name>
    <dbReference type="NCBI Taxonomy" id="6216"/>
    <lineage>
        <taxon>Eukaryota</taxon>
        <taxon>Metazoa</taxon>
        <taxon>Spiralia</taxon>
        <taxon>Lophotrochozoa</taxon>
        <taxon>Platyhelminthes</taxon>
        <taxon>Cestoda</taxon>
        <taxon>Eucestoda</taxon>
        <taxon>Cyclophyllidea</taxon>
        <taxon>Hymenolepididae</taxon>
        <taxon>Hymenolepis</taxon>
    </lineage>
</organism>
<reference evidence="3" key="1">
    <citation type="submission" date="2017-02" db="UniProtKB">
        <authorList>
            <consortium name="WormBaseParasite"/>
        </authorList>
    </citation>
    <scope>IDENTIFICATION</scope>
</reference>